<dbReference type="Proteomes" id="UP000886998">
    <property type="component" value="Unassembled WGS sequence"/>
</dbReference>
<accession>A0A8X7C8H0</accession>
<sequence length="199" mass="22822">MDKSNETLDKSNESLEPKPLEPELVDKSNETLDKSNESVELKPLEPELMDTSNETLEQELMDHCLMDTTNEEKPLKPMDKSNEEKPLEHCDGEGCREAVYKSVEYCPKESLNYVDKSMVENTNKEFIVELMKRVNEAMECSDSDIVAMECCEELLSNVEIILDEKATELENVEVDKKEVNVERAQPEKAMESNVDHDEK</sequence>
<dbReference type="EMBL" id="BMAV01013806">
    <property type="protein sequence ID" value="GFY61729.1"/>
    <property type="molecule type" value="Genomic_DNA"/>
</dbReference>
<feature type="region of interest" description="Disordered" evidence="1">
    <location>
        <begin position="1"/>
        <end position="51"/>
    </location>
</feature>
<comment type="caution">
    <text evidence="2">The sequence shown here is derived from an EMBL/GenBank/DDBJ whole genome shotgun (WGS) entry which is preliminary data.</text>
</comment>
<organism evidence="2 3">
    <name type="scientific">Trichonephila inaurata madagascariensis</name>
    <dbReference type="NCBI Taxonomy" id="2747483"/>
    <lineage>
        <taxon>Eukaryota</taxon>
        <taxon>Metazoa</taxon>
        <taxon>Ecdysozoa</taxon>
        <taxon>Arthropoda</taxon>
        <taxon>Chelicerata</taxon>
        <taxon>Arachnida</taxon>
        <taxon>Araneae</taxon>
        <taxon>Araneomorphae</taxon>
        <taxon>Entelegynae</taxon>
        <taxon>Araneoidea</taxon>
        <taxon>Nephilidae</taxon>
        <taxon>Trichonephila</taxon>
        <taxon>Trichonephila inaurata</taxon>
    </lineage>
</organism>
<evidence type="ECO:0000313" key="2">
    <source>
        <dbReference type="EMBL" id="GFY61729.1"/>
    </source>
</evidence>
<gene>
    <name evidence="2" type="ORF">TNIN_226351</name>
</gene>
<evidence type="ECO:0000256" key="1">
    <source>
        <dbReference type="SAM" id="MobiDB-lite"/>
    </source>
</evidence>
<feature type="region of interest" description="Disordered" evidence="1">
    <location>
        <begin position="180"/>
        <end position="199"/>
    </location>
</feature>
<name>A0A8X7C8H0_9ARAC</name>
<dbReference type="AlphaFoldDB" id="A0A8X7C8H0"/>
<protein>
    <submittedName>
        <fullName evidence="2">Uncharacterized protein</fullName>
    </submittedName>
</protein>
<reference evidence="2" key="1">
    <citation type="submission" date="2020-08" db="EMBL/GenBank/DDBJ databases">
        <title>Multicomponent nature underlies the extraordinary mechanical properties of spider dragline silk.</title>
        <authorList>
            <person name="Kono N."/>
            <person name="Nakamura H."/>
            <person name="Mori M."/>
            <person name="Yoshida Y."/>
            <person name="Ohtoshi R."/>
            <person name="Malay A.D."/>
            <person name="Moran D.A.P."/>
            <person name="Tomita M."/>
            <person name="Numata K."/>
            <person name="Arakawa K."/>
        </authorList>
    </citation>
    <scope>NUCLEOTIDE SEQUENCE</scope>
</reference>
<evidence type="ECO:0000313" key="3">
    <source>
        <dbReference type="Proteomes" id="UP000886998"/>
    </source>
</evidence>
<feature type="compositionally biased region" description="Basic and acidic residues" evidence="1">
    <location>
        <begin position="1"/>
        <end position="45"/>
    </location>
</feature>
<proteinExistence type="predicted"/>
<keyword evidence="3" id="KW-1185">Reference proteome</keyword>